<sequence length="63" mass="7836">DIYDKIKEFIEFQQRLSNENQEKESINSFNKERAQLTIKDIEPHEHLFWEIFRNKSIYKEIFS</sequence>
<reference evidence="2" key="1">
    <citation type="journal article" date="2011" name="Genome Biol.">
        <title>Comparative genomics of the social amoebae Dictyostelium discoideum and Dictyostelium purpureum.</title>
        <authorList>
            <consortium name="US DOE Joint Genome Institute (JGI-PGF)"/>
            <person name="Sucgang R."/>
            <person name="Kuo A."/>
            <person name="Tian X."/>
            <person name="Salerno W."/>
            <person name="Parikh A."/>
            <person name="Feasley C.L."/>
            <person name="Dalin E."/>
            <person name="Tu H."/>
            <person name="Huang E."/>
            <person name="Barry K."/>
            <person name="Lindquist E."/>
            <person name="Shapiro H."/>
            <person name="Bruce D."/>
            <person name="Schmutz J."/>
            <person name="Salamov A."/>
            <person name="Fey P."/>
            <person name="Gaudet P."/>
            <person name="Anjard C."/>
            <person name="Babu M.M."/>
            <person name="Basu S."/>
            <person name="Bushmanova Y."/>
            <person name="van der Wel H."/>
            <person name="Katoh-Kurasawa M."/>
            <person name="Dinh C."/>
            <person name="Coutinho P.M."/>
            <person name="Saito T."/>
            <person name="Elias M."/>
            <person name="Schaap P."/>
            <person name="Kay R.R."/>
            <person name="Henrissat B."/>
            <person name="Eichinger L."/>
            <person name="Rivero F."/>
            <person name="Putnam N.H."/>
            <person name="West C.M."/>
            <person name="Loomis W.F."/>
            <person name="Chisholm R.L."/>
            <person name="Shaulsky G."/>
            <person name="Strassmann J.E."/>
            <person name="Queller D.C."/>
            <person name="Kuspa A."/>
            <person name="Grigoriev I.V."/>
        </authorList>
    </citation>
    <scope>NUCLEOTIDE SEQUENCE [LARGE SCALE GENOMIC DNA]</scope>
    <source>
        <strain evidence="2">QSDP1</strain>
    </source>
</reference>
<feature type="non-terminal residue" evidence="1">
    <location>
        <position position="63"/>
    </location>
</feature>
<name>F0ZX05_DICPU</name>
<dbReference type="GeneID" id="10505696"/>
<gene>
    <name evidence="1" type="ORF">DICPUDRAFT_13500</name>
</gene>
<evidence type="ECO:0000313" key="1">
    <source>
        <dbReference type="EMBL" id="EGC31527.1"/>
    </source>
</evidence>
<dbReference type="InParanoid" id="F0ZX05"/>
<evidence type="ECO:0000313" key="2">
    <source>
        <dbReference type="Proteomes" id="UP000001064"/>
    </source>
</evidence>
<dbReference type="VEuPathDB" id="AmoebaDB:DICPUDRAFT_13500"/>
<feature type="non-terminal residue" evidence="1">
    <location>
        <position position="1"/>
    </location>
</feature>
<dbReference type="FunCoup" id="F0ZX05">
    <property type="interactions" value="936"/>
</dbReference>
<dbReference type="EMBL" id="GL871248">
    <property type="protein sequence ID" value="EGC31527.1"/>
    <property type="molecule type" value="Genomic_DNA"/>
</dbReference>
<proteinExistence type="predicted"/>
<protein>
    <submittedName>
        <fullName evidence="1">Uncharacterized protein</fullName>
    </submittedName>
</protein>
<dbReference type="KEGG" id="dpp:DICPUDRAFT_13500"/>
<keyword evidence="2" id="KW-1185">Reference proteome</keyword>
<dbReference type="AlphaFoldDB" id="F0ZX05"/>
<dbReference type="OrthoDB" id="22610at2759"/>
<dbReference type="RefSeq" id="XP_003291955.1">
    <property type="nucleotide sequence ID" value="XM_003291907.1"/>
</dbReference>
<accession>F0ZX05</accession>
<dbReference type="Proteomes" id="UP000001064">
    <property type="component" value="Unassembled WGS sequence"/>
</dbReference>
<organism evidence="1 2">
    <name type="scientific">Dictyostelium purpureum</name>
    <name type="common">Slime mold</name>
    <dbReference type="NCBI Taxonomy" id="5786"/>
    <lineage>
        <taxon>Eukaryota</taxon>
        <taxon>Amoebozoa</taxon>
        <taxon>Evosea</taxon>
        <taxon>Eumycetozoa</taxon>
        <taxon>Dictyostelia</taxon>
        <taxon>Dictyosteliales</taxon>
        <taxon>Dictyosteliaceae</taxon>
        <taxon>Dictyostelium</taxon>
    </lineage>
</organism>